<accession>A0A2T5BW48</accession>
<organism evidence="1 2">
    <name type="scientific">Rhodovulum imhoffii</name>
    <dbReference type="NCBI Taxonomy" id="365340"/>
    <lineage>
        <taxon>Bacteria</taxon>
        <taxon>Pseudomonadati</taxon>
        <taxon>Pseudomonadota</taxon>
        <taxon>Alphaproteobacteria</taxon>
        <taxon>Rhodobacterales</taxon>
        <taxon>Paracoccaceae</taxon>
        <taxon>Rhodovulum</taxon>
    </lineage>
</organism>
<reference evidence="1 2" key="1">
    <citation type="submission" date="2018-04" db="EMBL/GenBank/DDBJ databases">
        <title>Genomic Encyclopedia of Archaeal and Bacterial Type Strains, Phase II (KMG-II): from individual species to whole genera.</title>
        <authorList>
            <person name="Goeker M."/>
        </authorList>
    </citation>
    <scope>NUCLEOTIDE SEQUENCE [LARGE SCALE GENOMIC DNA]</scope>
    <source>
        <strain evidence="1 2">DSM 18064</strain>
    </source>
</reference>
<sequence length="115" mass="12936">MARTWHILREEGALTMARRLPVRFDLAVETTFPQAGKRRLAAQIRQDMWRALKGMRGFSPAVRVEDCKSGLRVVAGGQVSAPFPRALAEARVSALLADPVQRLRWLRCARTGERP</sequence>
<dbReference type="EMBL" id="QAAA01000001">
    <property type="protein sequence ID" value="PTN03869.1"/>
    <property type="molecule type" value="Genomic_DNA"/>
</dbReference>
<dbReference type="OrthoDB" id="7658483at2"/>
<evidence type="ECO:0000313" key="2">
    <source>
        <dbReference type="Proteomes" id="UP000243859"/>
    </source>
</evidence>
<dbReference type="RefSeq" id="WP_107890476.1">
    <property type="nucleotide sequence ID" value="NZ_NHSI01000066.1"/>
</dbReference>
<evidence type="ECO:0000313" key="1">
    <source>
        <dbReference type="EMBL" id="PTN03869.1"/>
    </source>
</evidence>
<dbReference type="Proteomes" id="UP000243859">
    <property type="component" value="Unassembled WGS sequence"/>
</dbReference>
<dbReference type="AlphaFoldDB" id="A0A2T5BW48"/>
<protein>
    <submittedName>
        <fullName evidence="1">Uncharacterized protein</fullName>
    </submittedName>
</protein>
<proteinExistence type="predicted"/>
<keyword evidence="2" id="KW-1185">Reference proteome</keyword>
<name>A0A2T5BW48_9RHOB</name>
<gene>
    <name evidence="1" type="ORF">C8N32_10163</name>
</gene>
<comment type="caution">
    <text evidence="1">The sequence shown here is derived from an EMBL/GenBank/DDBJ whole genome shotgun (WGS) entry which is preliminary data.</text>
</comment>